<dbReference type="Proteomes" id="UP000239863">
    <property type="component" value="Unassembled WGS sequence"/>
</dbReference>
<reference evidence="2 3" key="1">
    <citation type="submission" date="2018-02" db="EMBL/GenBank/DDBJ databases">
        <title>Genomic Encyclopedia of Archaeal and Bacterial Type Strains, Phase II (KMG-II): from individual species to whole genera.</title>
        <authorList>
            <person name="Goeker M."/>
        </authorList>
    </citation>
    <scope>NUCLEOTIDE SEQUENCE [LARGE SCALE GENOMIC DNA]</scope>
    <source>
        <strain evidence="2 3">DSM 15099</strain>
    </source>
</reference>
<gene>
    <name evidence="2" type="ORF">BD821_10826</name>
</gene>
<feature type="transmembrane region" description="Helical" evidence="1">
    <location>
        <begin position="98"/>
        <end position="119"/>
    </location>
</feature>
<accession>A0A2S6FXG1</accession>
<keyword evidence="1" id="KW-0812">Transmembrane</keyword>
<evidence type="ECO:0000313" key="3">
    <source>
        <dbReference type="Proteomes" id="UP000239863"/>
    </source>
</evidence>
<dbReference type="STRING" id="37659.GCA_000703125_00465"/>
<keyword evidence="1" id="KW-1133">Transmembrane helix</keyword>
<protein>
    <submittedName>
        <fullName evidence="2">Putative repeat protein (TIGR03987 family)</fullName>
    </submittedName>
</protein>
<organism evidence="2 3">
    <name type="scientific">Clostridium algidicarnis DSM 15099</name>
    <dbReference type="NCBI Taxonomy" id="1121295"/>
    <lineage>
        <taxon>Bacteria</taxon>
        <taxon>Bacillati</taxon>
        <taxon>Bacillota</taxon>
        <taxon>Clostridia</taxon>
        <taxon>Eubacteriales</taxon>
        <taxon>Clostridiaceae</taxon>
        <taxon>Clostridium</taxon>
    </lineage>
</organism>
<name>A0A2S6FXG1_9CLOT</name>
<proteinExistence type="predicted"/>
<dbReference type="NCBIfam" id="TIGR03987">
    <property type="entry name" value="HsmA family protein"/>
    <property type="match status" value="1"/>
</dbReference>
<evidence type="ECO:0000256" key="1">
    <source>
        <dbReference type="SAM" id="Phobius"/>
    </source>
</evidence>
<dbReference type="AlphaFoldDB" id="A0A2S6FXG1"/>
<comment type="caution">
    <text evidence="2">The sequence shown here is derived from an EMBL/GenBank/DDBJ whole genome shotgun (WGS) entry which is preliminary data.</text>
</comment>
<dbReference type="EMBL" id="PTIS01000008">
    <property type="protein sequence ID" value="PPK48265.1"/>
    <property type="molecule type" value="Genomic_DNA"/>
</dbReference>
<dbReference type="InterPro" id="IPR023813">
    <property type="entry name" value="HsmA-like"/>
</dbReference>
<dbReference type="GeneID" id="75089416"/>
<evidence type="ECO:0000313" key="2">
    <source>
        <dbReference type="EMBL" id="PPK48265.1"/>
    </source>
</evidence>
<dbReference type="RefSeq" id="WP_029451137.1">
    <property type="nucleotide sequence ID" value="NZ_PTIS01000008.1"/>
</dbReference>
<feature type="transmembrane region" description="Helical" evidence="1">
    <location>
        <begin position="32"/>
        <end position="50"/>
    </location>
</feature>
<keyword evidence="1" id="KW-0472">Membrane</keyword>
<feature type="transmembrane region" description="Helical" evidence="1">
    <location>
        <begin position="62"/>
        <end position="86"/>
    </location>
</feature>
<sequence>MLVAAIISISLALVCYTIGVWSEKIQGKLKTWHLSFFWIGFVFDTIGTTLMKKLSGSTSFNLHSVTGGSALALMLIHAIWATVVIYKKREKGAKSFHKFSLVVWVIWLIPYITGMVIAMKR</sequence>
<dbReference type="OrthoDB" id="5396526at2"/>